<dbReference type="OMA" id="HNPHPRE"/>
<dbReference type="HOGENOM" id="CLU_714610_0_0_1"/>
<feature type="region of interest" description="Disordered" evidence="1">
    <location>
        <begin position="321"/>
        <end position="387"/>
    </location>
</feature>
<dbReference type="eggNOG" id="ENOG502RFVY">
    <property type="taxonomic scope" value="Eukaryota"/>
</dbReference>
<comment type="caution">
    <text evidence="2">The sequence shown here is derived from an EMBL/GenBank/DDBJ whole genome shotgun (WGS) entry which is preliminary data.</text>
</comment>
<evidence type="ECO:0000313" key="3">
    <source>
        <dbReference type="Proteomes" id="UP000002195"/>
    </source>
</evidence>
<dbReference type="PaxDb" id="44689-DDB0191942"/>
<dbReference type="Proteomes" id="UP000002195">
    <property type="component" value="Unassembled WGS sequence"/>
</dbReference>
<dbReference type="VEuPathDB" id="AmoebaDB:DDB_G0293442"/>
<proteinExistence type="predicted"/>
<feature type="compositionally biased region" description="Polar residues" evidence="1">
    <location>
        <begin position="236"/>
        <end position="247"/>
    </location>
</feature>
<organism evidence="2 3">
    <name type="scientific">Dictyostelium discoideum</name>
    <name type="common">Social amoeba</name>
    <dbReference type="NCBI Taxonomy" id="44689"/>
    <lineage>
        <taxon>Eukaryota</taxon>
        <taxon>Amoebozoa</taxon>
        <taxon>Evosea</taxon>
        <taxon>Eumycetozoa</taxon>
        <taxon>Dictyostelia</taxon>
        <taxon>Dictyosteliales</taxon>
        <taxon>Dictyosteliaceae</taxon>
        <taxon>Dictyostelium</taxon>
    </lineage>
</organism>
<dbReference type="RefSeq" id="XP_629138.1">
    <property type="nucleotide sequence ID" value="XM_629136.1"/>
</dbReference>
<dbReference type="KEGG" id="ddi:DDB_G0293442"/>
<feature type="compositionally biased region" description="Basic residues" evidence="1">
    <location>
        <begin position="338"/>
        <end position="347"/>
    </location>
</feature>
<evidence type="ECO:0000256" key="1">
    <source>
        <dbReference type="SAM" id="MobiDB-lite"/>
    </source>
</evidence>
<evidence type="ECO:0000313" key="2">
    <source>
        <dbReference type="EMBL" id="EAL60723.1"/>
    </source>
</evidence>
<name>Q54BT1_DICDI</name>
<dbReference type="InParanoid" id="Q54BT1"/>
<feature type="region of interest" description="Disordered" evidence="1">
    <location>
        <begin position="236"/>
        <end position="271"/>
    </location>
</feature>
<dbReference type="dictyBase" id="DDB_G0293442"/>
<keyword evidence="3" id="KW-1185">Reference proteome</keyword>
<feature type="compositionally biased region" description="Polar residues" evidence="1">
    <location>
        <begin position="354"/>
        <end position="371"/>
    </location>
</feature>
<protein>
    <submittedName>
        <fullName evidence="2">Uncharacterized protein</fullName>
    </submittedName>
</protein>
<dbReference type="AlphaFoldDB" id="Q54BT1"/>
<dbReference type="GeneID" id="8629228"/>
<sequence length="387" mass="44241">MEKIVDFKYVNRVHNPHPREFLGGYHTGAVCKHDSKGRLLPIKHERYLVSYTGNTDPRRYKNSLYANPLLHKNGYHERHFLLKGREYFVPMYFERPYYIEQCTLNDTITRSDLSRRNPNNSHVLAARLDDYGRYHYQQEPLYQDKMAKEAFKLAKAEKKNEYVANKAVLQKEGLIRAVERNDKLNKTQIAPERPIFKNDTMVIEEPVLTNTIVYETVPTTSTSQILIPQETIITENKTFEQPTLEKQTTTTTTTTTTSSSSEGSSNVAPPQETFVPQLEKDEAPIYREEVVLVPHIEEDTFDSGNQQLSYSEITQVPVQMTSSEFGGGGGNNSGSSGRKGKKGKKQQYRKEIITKQSTDGGKSWTNDSNLAGDNVEFIQEQTTIRNQ</sequence>
<reference evidence="2 3" key="1">
    <citation type="journal article" date="2005" name="Nature">
        <title>The genome of the social amoeba Dictyostelium discoideum.</title>
        <authorList>
            <consortium name="The Dictyostelium discoideum Sequencing Consortium"/>
            <person name="Eichinger L."/>
            <person name="Pachebat J.A."/>
            <person name="Glockner G."/>
            <person name="Rajandream M.A."/>
            <person name="Sucgang R."/>
            <person name="Berriman M."/>
            <person name="Song J."/>
            <person name="Olsen R."/>
            <person name="Szafranski K."/>
            <person name="Xu Q."/>
            <person name="Tunggal B."/>
            <person name="Kummerfeld S."/>
            <person name="Madera M."/>
            <person name="Konfortov B.A."/>
            <person name="Rivero F."/>
            <person name="Bankier A.T."/>
            <person name="Lehmann R."/>
            <person name="Hamlin N."/>
            <person name="Davies R."/>
            <person name="Gaudet P."/>
            <person name="Fey P."/>
            <person name="Pilcher K."/>
            <person name="Chen G."/>
            <person name="Saunders D."/>
            <person name="Sodergren E."/>
            <person name="Davis P."/>
            <person name="Kerhornou A."/>
            <person name="Nie X."/>
            <person name="Hall N."/>
            <person name="Anjard C."/>
            <person name="Hemphill L."/>
            <person name="Bason N."/>
            <person name="Farbrother P."/>
            <person name="Desany B."/>
            <person name="Just E."/>
            <person name="Morio T."/>
            <person name="Rost R."/>
            <person name="Churcher C."/>
            <person name="Cooper J."/>
            <person name="Haydock S."/>
            <person name="van Driessche N."/>
            <person name="Cronin A."/>
            <person name="Goodhead I."/>
            <person name="Muzny D."/>
            <person name="Mourier T."/>
            <person name="Pain A."/>
            <person name="Lu M."/>
            <person name="Harper D."/>
            <person name="Lindsay R."/>
            <person name="Hauser H."/>
            <person name="James K."/>
            <person name="Quiles M."/>
            <person name="Madan Babu M."/>
            <person name="Saito T."/>
            <person name="Buchrieser C."/>
            <person name="Wardroper A."/>
            <person name="Felder M."/>
            <person name="Thangavelu M."/>
            <person name="Johnson D."/>
            <person name="Knights A."/>
            <person name="Loulseged H."/>
            <person name="Mungall K."/>
            <person name="Oliver K."/>
            <person name="Price C."/>
            <person name="Quail M.A."/>
            <person name="Urushihara H."/>
            <person name="Hernandez J."/>
            <person name="Rabbinowitsch E."/>
            <person name="Steffen D."/>
            <person name="Sanders M."/>
            <person name="Ma J."/>
            <person name="Kohara Y."/>
            <person name="Sharp S."/>
            <person name="Simmonds M."/>
            <person name="Spiegler S."/>
            <person name="Tivey A."/>
            <person name="Sugano S."/>
            <person name="White B."/>
            <person name="Walker D."/>
            <person name="Woodward J."/>
            <person name="Winckler T."/>
            <person name="Tanaka Y."/>
            <person name="Shaulsky G."/>
            <person name="Schleicher M."/>
            <person name="Weinstock G."/>
            <person name="Rosenthal A."/>
            <person name="Cox E.C."/>
            <person name="Chisholm R.L."/>
            <person name="Gibbs R."/>
            <person name="Loomis W.F."/>
            <person name="Platzer M."/>
            <person name="Kay R.R."/>
            <person name="Williams J."/>
            <person name="Dear P.H."/>
            <person name="Noegel A.A."/>
            <person name="Barrell B."/>
            <person name="Kuspa A."/>
        </authorList>
    </citation>
    <scope>NUCLEOTIDE SEQUENCE [LARGE SCALE GENOMIC DNA]</scope>
    <source>
        <strain evidence="2 3">AX4</strain>
    </source>
</reference>
<gene>
    <name evidence="2" type="ORF">DDB_G0293442</name>
</gene>
<feature type="compositionally biased region" description="Low complexity" evidence="1">
    <location>
        <begin position="248"/>
        <end position="261"/>
    </location>
</feature>
<dbReference type="FunCoup" id="Q54BT1">
    <property type="interactions" value="435"/>
</dbReference>
<accession>Q54BT1</accession>
<dbReference type="EMBL" id="AAFI02000210">
    <property type="protein sequence ID" value="EAL60723.1"/>
    <property type="molecule type" value="Genomic_DNA"/>
</dbReference>